<evidence type="ECO:0000256" key="2">
    <source>
        <dbReference type="ARBA" id="ARBA00022617"/>
    </source>
</evidence>
<dbReference type="AlphaFoldDB" id="A0AAE0SGL3"/>
<comment type="cofactor">
    <cofactor evidence="7">
        <name>heme</name>
        <dbReference type="ChEBI" id="CHEBI:30413"/>
    </cofactor>
</comment>
<name>A0AAE0SGL3_9BIVA</name>
<dbReference type="InterPro" id="IPR001128">
    <property type="entry name" value="Cyt_P450"/>
</dbReference>
<comment type="similarity">
    <text evidence="1 8">Belongs to the cytochrome P450 family.</text>
</comment>
<protein>
    <recommendedName>
        <fullName evidence="11">Cytochrome P450</fullName>
    </recommendedName>
</protein>
<dbReference type="InterPro" id="IPR036396">
    <property type="entry name" value="Cyt_P450_sf"/>
</dbReference>
<dbReference type="PROSITE" id="PS00086">
    <property type="entry name" value="CYTOCHROME_P450"/>
    <property type="match status" value="1"/>
</dbReference>
<proteinExistence type="inferred from homology"/>
<evidence type="ECO:0000256" key="1">
    <source>
        <dbReference type="ARBA" id="ARBA00010617"/>
    </source>
</evidence>
<evidence type="ECO:0000256" key="5">
    <source>
        <dbReference type="ARBA" id="ARBA00023004"/>
    </source>
</evidence>
<accession>A0AAE0SGL3</accession>
<evidence type="ECO:0000256" key="8">
    <source>
        <dbReference type="RuleBase" id="RU000461"/>
    </source>
</evidence>
<evidence type="ECO:0000313" key="9">
    <source>
        <dbReference type="EMBL" id="KAK3591650.1"/>
    </source>
</evidence>
<reference evidence="9" key="3">
    <citation type="submission" date="2023-05" db="EMBL/GenBank/DDBJ databases">
        <authorList>
            <person name="Smith C.H."/>
        </authorList>
    </citation>
    <scope>NUCLEOTIDE SEQUENCE</scope>
    <source>
        <strain evidence="9">CHS0354</strain>
        <tissue evidence="9">Mantle</tissue>
    </source>
</reference>
<reference evidence="9" key="2">
    <citation type="journal article" date="2021" name="Genome Biol. Evol.">
        <title>Developing a high-quality reference genome for a parasitic bivalve with doubly uniparental inheritance (Bivalvia: Unionida).</title>
        <authorList>
            <person name="Smith C.H."/>
        </authorList>
    </citation>
    <scope>NUCLEOTIDE SEQUENCE</scope>
    <source>
        <strain evidence="9">CHS0354</strain>
        <tissue evidence="9">Mantle</tissue>
    </source>
</reference>
<keyword evidence="10" id="KW-1185">Reference proteome</keyword>
<dbReference type="PRINTS" id="PR00463">
    <property type="entry name" value="EP450I"/>
</dbReference>
<keyword evidence="5 7" id="KW-0408">Iron</keyword>
<dbReference type="SUPFAM" id="SSF48264">
    <property type="entry name" value="Cytochrome P450"/>
    <property type="match status" value="1"/>
</dbReference>
<keyword evidence="3 7" id="KW-0479">Metal-binding</keyword>
<dbReference type="Proteomes" id="UP001195483">
    <property type="component" value="Unassembled WGS sequence"/>
</dbReference>
<organism evidence="9 10">
    <name type="scientific">Potamilus streckersoni</name>
    <dbReference type="NCBI Taxonomy" id="2493646"/>
    <lineage>
        <taxon>Eukaryota</taxon>
        <taxon>Metazoa</taxon>
        <taxon>Spiralia</taxon>
        <taxon>Lophotrochozoa</taxon>
        <taxon>Mollusca</taxon>
        <taxon>Bivalvia</taxon>
        <taxon>Autobranchia</taxon>
        <taxon>Heteroconchia</taxon>
        <taxon>Palaeoheterodonta</taxon>
        <taxon>Unionida</taxon>
        <taxon>Unionoidea</taxon>
        <taxon>Unionidae</taxon>
        <taxon>Ambleminae</taxon>
        <taxon>Lampsilini</taxon>
        <taxon>Potamilus</taxon>
    </lineage>
</organism>
<keyword evidence="2 7" id="KW-0349">Heme</keyword>
<dbReference type="EMBL" id="JAEAOA010002340">
    <property type="protein sequence ID" value="KAK3591650.1"/>
    <property type="molecule type" value="Genomic_DNA"/>
</dbReference>
<dbReference type="InterPro" id="IPR002401">
    <property type="entry name" value="Cyt_P450_E_grp-I"/>
</dbReference>
<dbReference type="Gene3D" id="1.10.630.10">
    <property type="entry name" value="Cytochrome P450"/>
    <property type="match status" value="1"/>
</dbReference>
<sequence length="507" mass="57314">MEIAVTCIPILPVVIIIARWMLKKRYSNLPPGPAFSLFSTLSVVLQELHPSQVHLTLEKWAKEHGPLLHFQVLSKHFIVLSSAKLARKALASEEYMDFTNSRKTCFRGIHFMWNHDVILQGKYGEGYIKLRKYLSRGLTAYGHGVPVYEKDAESNVRWLVQKIKDTKRKDFDPKPIIKEAIANFISILLTGDFSVEKSEQIQDFLDTVLETVEPSFEACMDTFPFLRFIPGTRFNKLCKKFQKIKDKVLSTFYDKTKSSFHSEKTRGLVDALLRLQIEDSSGGESKLSDNQAKGIILDAISGALLTSTYGCLAAIACIMNHEKCLATMRKEIDENIGSSRLPCSVDLAKLHYTHAVILETLRYSSHIATQPMKCTTKDIEFEGYTIPAETGILVNVWSAHHDPDVWIDPWMFQPERFLDTNGHILPPTHELRQLILSFGIGPRYCLGKSLGESWIFLTLATLIQQFDLLPPSNGTLVSDDPHNYEGKGIIGPAKFMIKAKFRGSFLS</sequence>
<keyword evidence="6 8" id="KW-0503">Monooxygenase</keyword>
<evidence type="ECO:0000256" key="4">
    <source>
        <dbReference type="ARBA" id="ARBA00023002"/>
    </source>
</evidence>
<evidence type="ECO:0000313" key="10">
    <source>
        <dbReference type="Proteomes" id="UP001195483"/>
    </source>
</evidence>
<evidence type="ECO:0000256" key="6">
    <source>
        <dbReference type="ARBA" id="ARBA00023033"/>
    </source>
</evidence>
<dbReference type="GO" id="GO:0005506">
    <property type="term" value="F:iron ion binding"/>
    <property type="evidence" value="ECO:0007669"/>
    <property type="project" value="InterPro"/>
</dbReference>
<evidence type="ECO:0000256" key="3">
    <source>
        <dbReference type="ARBA" id="ARBA00022723"/>
    </source>
</evidence>
<evidence type="ECO:0008006" key="11">
    <source>
        <dbReference type="Google" id="ProtNLM"/>
    </source>
</evidence>
<dbReference type="GO" id="GO:0004497">
    <property type="term" value="F:monooxygenase activity"/>
    <property type="evidence" value="ECO:0007669"/>
    <property type="project" value="UniProtKB-KW"/>
</dbReference>
<dbReference type="GO" id="GO:0020037">
    <property type="term" value="F:heme binding"/>
    <property type="evidence" value="ECO:0007669"/>
    <property type="project" value="InterPro"/>
</dbReference>
<feature type="binding site" description="axial binding residue" evidence="7">
    <location>
        <position position="445"/>
    </location>
    <ligand>
        <name>heme</name>
        <dbReference type="ChEBI" id="CHEBI:30413"/>
    </ligand>
    <ligandPart>
        <name>Fe</name>
        <dbReference type="ChEBI" id="CHEBI:18248"/>
    </ligandPart>
</feature>
<comment type="caution">
    <text evidence="9">The sequence shown here is derived from an EMBL/GenBank/DDBJ whole genome shotgun (WGS) entry which is preliminary data.</text>
</comment>
<keyword evidence="4 8" id="KW-0560">Oxidoreductase</keyword>
<dbReference type="Pfam" id="PF00067">
    <property type="entry name" value="p450"/>
    <property type="match status" value="1"/>
</dbReference>
<reference evidence="9" key="1">
    <citation type="journal article" date="2021" name="Genome Biol. Evol.">
        <title>A High-Quality Reference Genome for a Parasitic Bivalve with Doubly Uniparental Inheritance (Bivalvia: Unionida).</title>
        <authorList>
            <person name="Smith C.H."/>
        </authorList>
    </citation>
    <scope>NUCLEOTIDE SEQUENCE</scope>
    <source>
        <strain evidence="9">CHS0354</strain>
    </source>
</reference>
<dbReference type="PANTHER" id="PTHR24289">
    <property type="entry name" value="STEROID 17-ALPHA-HYDROXYLASE/17,20 LYASE"/>
    <property type="match status" value="1"/>
</dbReference>
<dbReference type="PANTHER" id="PTHR24289:SF1">
    <property type="entry name" value="STEROID 17-ALPHA-HYDROXYLASE_17,20 LYASE"/>
    <property type="match status" value="1"/>
</dbReference>
<dbReference type="InterPro" id="IPR017972">
    <property type="entry name" value="Cyt_P450_CS"/>
</dbReference>
<gene>
    <name evidence="9" type="ORF">CHS0354_040560</name>
</gene>
<evidence type="ECO:0000256" key="7">
    <source>
        <dbReference type="PIRSR" id="PIRSR602401-1"/>
    </source>
</evidence>
<dbReference type="GO" id="GO:0016705">
    <property type="term" value="F:oxidoreductase activity, acting on paired donors, with incorporation or reduction of molecular oxygen"/>
    <property type="evidence" value="ECO:0007669"/>
    <property type="project" value="InterPro"/>
</dbReference>